<dbReference type="InterPro" id="IPR002919">
    <property type="entry name" value="TIL_dom"/>
</dbReference>
<evidence type="ECO:0000313" key="3">
    <source>
        <dbReference type="EMBL" id="CAH2241681.1"/>
    </source>
</evidence>
<evidence type="ECO:0000313" key="4">
    <source>
        <dbReference type="Proteomes" id="UP000838756"/>
    </source>
</evidence>
<name>A0A8S4RWZ2_9NEOP</name>
<dbReference type="InterPro" id="IPR036084">
    <property type="entry name" value="Ser_inhib-like_sf"/>
</dbReference>
<keyword evidence="4" id="KW-1185">Reference proteome</keyword>
<dbReference type="Gene3D" id="2.10.25.10">
    <property type="entry name" value="Laminin"/>
    <property type="match status" value="1"/>
</dbReference>
<dbReference type="EMBL" id="CAKXAJ010025588">
    <property type="protein sequence ID" value="CAH2241681.1"/>
    <property type="molecule type" value="Genomic_DNA"/>
</dbReference>
<organism evidence="3 4">
    <name type="scientific">Pararge aegeria aegeria</name>
    <dbReference type="NCBI Taxonomy" id="348720"/>
    <lineage>
        <taxon>Eukaryota</taxon>
        <taxon>Metazoa</taxon>
        <taxon>Ecdysozoa</taxon>
        <taxon>Arthropoda</taxon>
        <taxon>Hexapoda</taxon>
        <taxon>Insecta</taxon>
        <taxon>Pterygota</taxon>
        <taxon>Neoptera</taxon>
        <taxon>Endopterygota</taxon>
        <taxon>Lepidoptera</taxon>
        <taxon>Glossata</taxon>
        <taxon>Ditrysia</taxon>
        <taxon>Papilionoidea</taxon>
        <taxon>Nymphalidae</taxon>
        <taxon>Satyrinae</taxon>
        <taxon>Satyrini</taxon>
        <taxon>Parargina</taxon>
        <taxon>Pararge</taxon>
    </lineage>
</organism>
<feature type="chain" id="PRO_5035875081" evidence="1">
    <location>
        <begin position="20"/>
        <end position="84"/>
    </location>
</feature>
<gene>
    <name evidence="3" type="primary">jg26981</name>
    <name evidence="3" type="ORF">PAEG_LOCUS18098</name>
</gene>
<dbReference type="AlphaFoldDB" id="A0A8S4RWZ2"/>
<feature type="domain" description="TIL" evidence="2">
    <location>
        <begin position="27"/>
        <end position="84"/>
    </location>
</feature>
<protein>
    <submittedName>
        <fullName evidence="3">Jg26981 protein</fullName>
    </submittedName>
</protein>
<comment type="caution">
    <text evidence="3">The sequence shown here is derived from an EMBL/GenBank/DDBJ whole genome shotgun (WGS) entry which is preliminary data.</text>
</comment>
<evidence type="ECO:0000256" key="1">
    <source>
        <dbReference type="SAM" id="SignalP"/>
    </source>
</evidence>
<dbReference type="OrthoDB" id="7401140at2759"/>
<dbReference type="CDD" id="cd19941">
    <property type="entry name" value="TIL"/>
    <property type="match status" value="1"/>
</dbReference>
<accession>A0A8S4RWZ2</accession>
<reference evidence="3" key="1">
    <citation type="submission" date="2022-03" db="EMBL/GenBank/DDBJ databases">
        <authorList>
            <person name="Lindestad O."/>
        </authorList>
    </citation>
    <scope>NUCLEOTIDE SEQUENCE</scope>
</reference>
<keyword evidence="1" id="KW-0732">Signal</keyword>
<dbReference type="Proteomes" id="UP000838756">
    <property type="component" value="Unassembled WGS sequence"/>
</dbReference>
<sequence length="84" mass="9253">MRSVLIAFIVTFAFAVVAAQNFPTKSCPPGEHSVLYCPQMAEPTCSNPSVHKLNRPSACGIPQCFCDNPYVRDRYGRCVPLTEC</sequence>
<dbReference type="Pfam" id="PF01826">
    <property type="entry name" value="TIL"/>
    <property type="match status" value="1"/>
</dbReference>
<proteinExistence type="predicted"/>
<feature type="signal peptide" evidence="1">
    <location>
        <begin position="1"/>
        <end position="19"/>
    </location>
</feature>
<dbReference type="SUPFAM" id="SSF57567">
    <property type="entry name" value="Serine protease inhibitors"/>
    <property type="match status" value="1"/>
</dbReference>
<evidence type="ECO:0000259" key="2">
    <source>
        <dbReference type="Pfam" id="PF01826"/>
    </source>
</evidence>